<sequence>MVVRRVARSLFATWFAVEGWSALRHPASHTAKVRSTWARLAGRAGLPPVPDEKRLRLIARAHGGAMTTAAVLLVAGKAPRTCALTLAGLTAPLVVAYAPTSPGALRSMPAEEREHLVRAVSMLGGALLAGIDHEGRPSMAWRVEHARVDRALQREMQHGAATARRTVEHATATTRRQARVAARAARQEAGLLARDAARRSRAAARAARSEARVAAARASALAAQARSRAS</sequence>
<dbReference type="EMBL" id="JAUQYP010000002">
    <property type="protein sequence ID" value="MDO8108606.1"/>
    <property type="molecule type" value="Genomic_DNA"/>
</dbReference>
<dbReference type="Proteomes" id="UP001232536">
    <property type="component" value="Unassembled WGS sequence"/>
</dbReference>
<gene>
    <name evidence="1" type="ORF">Q6348_15515</name>
</gene>
<name>A0ABT9DDB6_9CELL</name>
<keyword evidence="2" id="KW-1185">Reference proteome</keyword>
<evidence type="ECO:0000313" key="2">
    <source>
        <dbReference type="Proteomes" id="UP001232536"/>
    </source>
</evidence>
<protein>
    <submittedName>
        <fullName evidence="1">DoxX family protein</fullName>
    </submittedName>
</protein>
<proteinExistence type="predicted"/>
<dbReference type="RefSeq" id="WP_304602298.1">
    <property type="nucleotide sequence ID" value="NZ_JAUQYP010000002.1"/>
</dbReference>
<organism evidence="1 2">
    <name type="scientific">Actinotalea lenta</name>
    <dbReference type="NCBI Taxonomy" id="3064654"/>
    <lineage>
        <taxon>Bacteria</taxon>
        <taxon>Bacillati</taxon>
        <taxon>Actinomycetota</taxon>
        <taxon>Actinomycetes</taxon>
        <taxon>Micrococcales</taxon>
        <taxon>Cellulomonadaceae</taxon>
        <taxon>Actinotalea</taxon>
    </lineage>
</organism>
<evidence type="ECO:0000313" key="1">
    <source>
        <dbReference type="EMBL" id="MDO8108606.1"/>
    </source>
</evidence>
<comment type="caution">
    <text evidence="1">The sequence shown here is derived from an EMBL/GenBank/DDBJ whole genome shotgun (WGS) entry which is preliminary data.</text>
</comment>
<accession>A0ABT9DDB6</accession>
<reference evidence="1 2" key="1">
    <citation type="submission" date="2023-07" db="EMBL/GenBank/DDBJ databases">
        <title>Description of novel actinomycetes strains, isolated from tidal flat sediment.</title>
        <authorList>
            <person name="Lu C."/>
        </authorList>
    </citation>
    <scope>NUCLEOTIDE SEQUENCE [LARGE SCALE GENOMIC DNA]</scope>
    <source>
        <strain evidence="1 2">SYSU T00b441</strain>
    </source>
</reference>